<dbReference type="Proteomes" id="UP000054359">
    <property type="component" value="Unassembled WGS sequence"/>
</dbReference>
<dbReference type="EMBL" id="KK118464">
    <property type="protein sequence ID" value="KFM73022.1"/>
    <property type="molecule type" value="Genomic_DNA"/>
</dbReference>
<dbReference type="OrthoDB" id="9975115at2759"/>
<sequence length="729" mass="82976">MEKVVAVFGYNNTRLYDVKKIKNILLAKKIGIMLCKEGITDEDRNVSAYCFDTKLHGSHQEIEQAYSNLQKWLSSQNIVIVGVLPFSDKGIVLASYVAEKMGLISDDYNTAVIGLDKFEFRKAEANMNTPVWYKKPRFRKVEQPSDLVQFYDEIGSPVFLKPTSEGNSRGCFLVNSLENMDVALENIKPYLNTGAIAEEYFSGCREFSFDTVAGRCWITEKETTSGNHKAEVQQIVPAPLPQEDYDRLIEAGKLVAKISGSKMGAVHNEFFLFPDRTVMAVEPNRRPAGMHIWDLAASAFSINPFELWINWSIGKQPVVDQALRSQYYVGLRMIQASTDGIIKQIDNTGINKIKDNYNELLEVCLSKSLNQFVHKNPKDNSEFLGHIIVQHKDPKKLKLMLIQLSLRILQFVKVEPVSTDNDKSVVQKVREYARKEKLLVLDCAYMSTYIENWWNTAKHNENFKENKESLKKLLLEKFKNNEQQKLSIVGVAGHHVSGVVLTGLFHTDDPELSHVVHETLSDLAKLRDIKYPHEDHKHLFIKPEGVKKKEWGKGAGRISPHCDDLYEDIDTDLLSLTTCRDNLKVSTLLFTADQIFNILSDDEVYRLTKIMPSFVSGINVEGTVKAKKRPILSVEHNNFFLRLDYRIDELTGLRMQVDNEEDMAILKKIQAYLMPQNAIKAGTEAGHFVVVANMKVLHAREAIQNLEVTCSLNLQTTPRLLFRSKGPRM</sequence>
<accession>A0A087U6N3</accession>
<dbReference type="PANTHER" id="PTHR43585">
    <property type="entry name" value="FUMIPYRROLE BIOSYNTHESIS PROTEIN C"/>
    <property type="match status" value="1"/>
</dbReference>
<dbReference type="PROSITE" id="PS50975">
    <property type="entry name" value="ATP_GRASP"/>
    <property type="match status" value="1"/>
</dbReference>
<keyword evidence="1" id="KW-0436">Ligase</keyword>
<reference evidence="7 8" key="1">
    <citation type="submission" date="2013-11" db="EMBL/GenBank/DDBJ databases">
        <title>Genome sequencing of Stegodyphus mimosarum.</title>
        <authorList>
            <person name="Bechsgaard J."/>
        </authorList>
    </citation>
    <scope>NUCLEOTIDE SEQUENCE [LARGE SCALE GENOMIC DNA]</scope>
</reference>
<dbReference type="InterPro" id="IPR042098">
    <property type="entry name" value="TauD-like_sf"/>
</dbReference>
<gene>
    <name evidence="7" type="ORF">X975_16553</name>
</gene>
<dbReference type="GO" id="GO:0016874">
    <property type="term" value="F:ligase activity"/>
    <property type="evidence" value="ECO:0007669"/>
    <property type="project" value="UniProtKB-KW"/>
</dbReference>
<evidence type="ECO:0000256" key="5">
    <source>
        <dbReference type="PROSITE-ProRule" id="PRU00409"/>
    </source>
</evidence>
<dbReference type="PANTHER" id="PTHR43585:SF2">
    <property type="entry name" value="ATP-GRASP ENZYME FSQD"/>
    <property type="match status" value="1"/>
</dbReference>
<dbReference type="SUPFAM" id="SSF56059">
    <property type="entry name" value="Glutathione synthetase ATP-binding domain-like"/>
    <property type="match status" value="1"/>
</dbReference>
<feature type="domain" description="ATP-grasp" evidence="6">
    <location>
        <begin position="125"/>
        <end position="313"/>
    </location>
</feature>
<dbReference type="SUPFAM" id="SSF51197">
    <property type="entry name" value="Clavaminate synthase-like"/>
    <property type="match status" value="1"/>
</dbReference>
<keyword evidence="2 5" id="KW-0547">Nucleotide-binding</keyword>
<organism evidence="7 8">
    <name type="scientific">Stegodyphus mimosarum</name>
    <name type="common">African social velvet spider</name>
    <dbReference type="NCBI Taxonomy" id="407821"/>
    <lineage>
        <taxon>Eukaryota</taxon>
        <taxon>Metazoa</taxon>
        <taxon>Ecdysozoa</taxon>
        <taxon>Arthropoda</taxon>
        <taxon>Chelicerata</taxon>
        <taxon>Arachnida</taxon>
        <taxon>Araneae</taxon>
        <taxon>Araneomorphae</taxon>
        <taxon>Entelegynae</taxon>
        <taxon>Eresoidea</taxon>
        <taxon>Eresidae</taxon>
        <taxon>Stegodyphus</taxon>
    </lineage>
</organism>
<dbReference type="Gene3D" id="3.30.470.20">
    <property type="entry name" value="ATP-grasp fold, B domain"/>
    <property type="match status" value="1"/>
</dbReference>
<proteinExistence type="predicted"/>
<feature type="non-terminal residue" evidence="7">
    <location>
        <position position="729"/>
    </location>
</feature>
<dbReference type="Gene3D" id="3.60.130.10">
    <property type="entry name" value="Clavaminate synthase-like"/>
    <property type="match status" value="1"/>
</dbReference>
<keyword evidence="4" id="KW-0560">Oxidoreductase</keyword>
<evidence type="ECO:0000313" key="7">
    <source>
        <dbReference type="EMBL" id="KFM73022.1"/>
    </source>
</evidence>
<evidence type="ECO:0000256" key="2">
    <source>
        <dbReference type="ARBA" id="ARBA00022741"/>
    </source>
</evidence>
<dbReference type="InterPro" id="IPR011761">
    <property type="entry name" value="ATP-grasp"/>
</dbReference>
<protein>
    <recommendedName>
        <fullName evidence="6">ATP-grasp domain-containing protein</fullName>
    </recommendedName>
</protein>
<evidence type="ECO:0000256" key="3">
    <source>
        <dbReference type="ARBA" id="ARBA00022840"/>
    </source>
</evidence>
<evidence type="ECO:0000256" key="4">
    <source>
        <dbReference type="ARBA" id="ARBA00023002"/>
    </source>
</evidence>
<dbReference type="GO" id="GO:0016491">
    <property type="term" value="F:oxidoreductase activity"/>
    <property type="evidence" value="ECO:0007669"/>
    <property type="project" value="UniProtKB-KW"/>
</dbReference>
<evidence type="ECO:0000313" key="8">
    <source>
        <dbReference type="Proteomes" id="UP000054359"/>
    </source>
</evidence>
<dbReference type="InterPro" id="IPR052032">
    <property type="entry name" value="ATP-dep_AA_Ligase"/>
</dbReference>
<keyword evidence="3 5" id="KW-0067">ATP-binding</keyword>
<dbReference type="GO" id="GO:0046872">
    <property type="term" value="F:metal ion binding"/>
    <property type="evidence" value="ECO:0007669"/>
    <property type="project" value="InterPro"/>
</dbReference>
<keyword evidence="8" id="KW-1185">Reference proteome</keyword>
<dbReference type="AlphaFoldDB" id="A0A087U6N3"/>
<evidence type="ECO:0000259" key="6">
    <source>
        <dbReference type="PROSITE" id="PS50975"/>
    </source>
</evidence>
<dbReference type="InterPro" id="IPR013815">
    <property type="entry name" value="ATP_grasp_subdomain_1"/>
</dbReference>
<dbReference type="GO" id="GO:0005524">
    <property type="term" value="F:ATP binding"/>
    <property type="evidence" value="ECO:0007669"/>
    <property type="project" value="UniProtKB-UniRule"/>
</dbReference>
<name>A0A087U6N3_STEMI</name>
<dbReference type="Gene3D" id="3.30.1490.20">
    <property type="entry name" value="ATP-grasp fold, A domain"/>
    <property type="match status" value="1"/>
</dbReference>
<evidence type="ECO:0000256" key="1">
    <source>
        <dbReference type="ARBA" id="ARBA00022598"/>
    </source>
</evidence>